<dbReference type="Gene3D" id="4.10.1130.20">
    <property type="match status" value="2"/>
</dbReference>
<dbReference type="InterPro" id="IPR007051">
    <property type="entry name" value="CHORD_dom"/>
</dbReference>
<accession>A0A9P0DBN4</accession>
<dbReference type="EMBL" id="OU896719">
    <property type="protein sequence ID" value="CAH1119911.1"/>
    <property type="molecule type" value="Genomic_DNA"/>
</dbReference>
<gene>
    <name evidence="7" type="ORF">PHAECO_LOCUS3511</name>
</gene>
<dbReference type="PROSITE" id="PS51401">
    <property type="entry name" value="CHORD"/>
    <property type="match status" value="2"/>
</dbReference>
<evidence type="ECO:0000313" key="8">
    <source>
        <dbReference type="Proteomes" id="UP001153737"/>
    </source>
</evidence>
<name>A0A9P0DBN4_PHACE</name>
<dbReference type="OrthoDB" id="10261079at2759"/>
<sequence>MSQQENLLQCYNRGCGQKFDPNNNTEDSCRHHPGVPVFHDAYKGWGCCSKKCTDFTEFLNIKGCTVSKHSNVKPPEPEKPTRNDIPDEQPVVVKPITQKIRLDRPAFNTAMVVMKPELAPSLAQQKSIETKQEVKEKSDPSEIAVGTVCQNRGCGIKYEGPEINGSRCVYHPGVPIFHEGLKYWSCCQRKTTDFNTFLSQVGCEQGSHVWEKEEPDEKTIQCRWDFHQTAQYVIVSIYAKQYCPKESIIKLSPVRLFTKLVFPQEANACFALDIELRGIADVDASHVTMYGTKVEIKLKKAEPGSWINLGDPVKSEVVATKGSAVQEICPQVEAVDLDDL</sequence>
<dbReference type="PANTHER" id="PTHR46983:SF3">
    <property type="entry name" value="CHPADIPLOID STATE MAINTENANCE PROTEIN CHPA"/>
    <property type="match status" value="1"/>
</dbReference>
<protein>
    <recommendedName>
        <fullName evidence="9">Cysteine and histidine-rich domain-containing protein</fullName>
    </recommendedName>
</protein>
<organism evidence="7 8">
    <name type="scientific">Phaedon cochleariae</name>
    <name type="common">Mustard beetle</name>
    <dbReference type="NCBI Taxonomy" id="80249"/>
    <lineage>
        <taxon>Eukaryota</taxon>
        <taxon>Metazoa</taxon>
        <taxon>Ecdysozoa</taxon>
        <taxon>Arthropoda</taxon>
        <taxon>Hexapoda</taxon>
        <taxon>Insecta</taxon>
        <taxon>Pterygota</taxon>
        <taxon>Neoptera</taxon>
        <taxon>Endopterygota</taxon>
        <taxon>Coleoptera</taxon>
        <taxon>Polyphaga</taxon>
        <taxon>Cucujiformia</taxon>
        <taxon>Chrysomeloidea</taxon>
        <taxon>Chrysomelidae</taxon>
        <taxon>Chrysomelinae</taxon>
        <taxon>Chrysomelini</taxon>
        <taxon>Phaedon</taxon>
    </lineage>
</organism>
<evidence type="ECO:0000259" key="6">
    <source>
        <dbReference type="PROSITE" id="PS51401"/>
    </source>
</evidence>
<dbReference type="InterPro" id="IPR007052">
    <property type="entry name" value="CS_dom"/>
</dbReference>
<keyword evidence="3" id="KW-0862">Zinc</keyword>
<dbReference type="AlphaFoldDB" id="A0A9P0DBN4"/>
<proteinExistence type="predicted"/>
<evidence type="ECO:0008006" key="9">
    <source>
        <dbReference type="Google" id="ProtNLM"/>
    </source>
</evidence>
<dbReference type="Gene3D" id="2.60.40.790">
    <property type="match status" value="1"/>
</dbReference>
<feature type="compositionally biased region" description="Basic and acidic residues" evidence="4">
    <location>
        <begin position="75"/>
        <end position="85"/>
    </location>
</feature>
<keyword evidence="1" id="KW-0479">Metal-binding</keyword>
<dbReference type="PANTHER" id="PTHR46983">
    <property type="entry name" value="CYSTEINE AND HISTIDINE-RICH DOMAIN-CONTAINING PROTEIN 1"/>
    <property type="match status" value="1"/>
</dbReference>
<dbReference type="Pfam" id="PF04968">
    <property type="entry name" value="CHORD"/>
    <property type="match status" value="2"/>
</dbReference>
<dbReference type="GO" id="GO:0046872">
    <property type="term" value="F:metal ion binding"/>
    <property type="evidence" value="ECO:0007669"/>
    <property type="project" value="UniProtKB-KW"/>
</dbReference>
<reference evidence="7" key="2">
    <citation type="submission" date="2022-10" db="EMBL/GenBank/DDBJ databases">
        <authorList>
            <consortium name="ENA_rothamsted_submissions"/>
            <consortium name="culmorum"/>
            <person name="King R."/>
        </authorList>
    </citation>
    <scope>NUCLEOTIDE SEQUENCE</scope>
</reference>
<evidence type="ECO:0000259" key="5">
    <source>
        <dbReference type="PROSITE" id="PS51203"/>
    </source>
</evidence>
<evidence type="ECO:0000256" key="4">
    <source>
        <dbReference type="SAM" id="MobiDB-lite"/>
    </source>
</evidence>
<reference evidence="7" key="1">
    <citation type="submission" date="2022-01" db="EMBL/GenBank/DDBJ databases">
        <authorList>
            <person name="King R."/>
        </authorList>
    </citation>
    <scope>NUCLEOTIDE SEQUENCE</scope>
</reference>
<dbReference type="Pfam" id="PF04969">
    <property type="entry name" value="CS"/>
    <property type="match status" value="1"/>
</dbReference>
<keyword evidence="8" id="KW-1185">Reference proteome</keyword>
<evidence type="ECO:0000256" key="3">
    <source>
        <dbReference type="ARBA" id="ARBA00022833"/>
    </source>
</evidence>
<evidence type="ECO:0000256" key="2">
    <source>
        <dbReference type="ARBA" id="ARBA00022737"/>
    </source>
</evidence>
<dbReference type="InterPro" id="IPR039790">
    <property type="entry name" value="CHRD1"/>
</dbReference>
<keyword evidence="2" id="KW-0677">Repeat</keyword>
<dbReference type="Proteomes" id="UP001153737">
    <property type="component" value="Chromosome 13"/>
</dbReference>
<feature type="region of interest" description="Disordered" evidence="4">
    <location>
        <begin position="69"/>
        <end position="88"/>
    </location>
</feature>
<dbReference type="PROSITE" id="PS51203">
    <property type="entry name" value="CS"/>
    <property type="match status" value="1"/>
</dbReference>
<dbReference type="SUPFAM" id="SSF49764">
    <property type="entry name" value="HSP20-like chaperones"/>
    <property type="match status" value="1"/>
</dbReference>
<feature type="domain" description="CHORD" evidence="6">
    <location>
        <begin position="149"/>
        <end position="208"/>
    </location>
</feature>
<feature type="domain" description="CS" evidence="5">
    <location>
        <begin position="219"/>
        <end position="310"/>
    </location>
</feature>
<feature type="domain" description="CHORD" evidence="6">
    <location>
        <begin position="10"/>
        <end position="69"/>
    </location>
</feature>
<dbReference type="InterPro" id="IPR008978">
    <property type="entry name" value="HSP20-like_chaperone"/>
</dbReference>
<evidence type="ECO:0000256" key="1">
    <source>
        <dbReference type="ARBA" id="ARBA00022723"/>
    </source>
</evidence>
<evidence type="ECO:0000313" key="7">
    <source>
        <dbReference type="EMBL" id="CAH1119911.1"/>
    </source>
</evidence>